<proteinExistence type="predicted"/>
<dbReference type="AlphaFoldDB" id="A0AA97FCF9"/>
<dbReference type="GeneID" id="85229346"/>
<evidence type="ECO:0000256" key="1">
    <source>
        <dbReference type="ARBA" id="ARBA00004651"/>
    </source>
</evidence>
<dbReference type="InterPro" id="IPR020846">
    <property type="entry name" value="MFS_dom"/>
</dbReference>
<feature type="transmembrane region" description="Helical" evidence="6">
    <location>
        <begin position="66"/>
        <end position="85"/>
    </location>
</feature>
<feature type="transmembrane region" description="Helical" evidence="6">
    <location>
        <begin position="336"/>
        <end position="355"/>
    </location>
</feature>
<dbReference type="SUPFAM" id="SSF103473">
    <property type="entry name" value="MFS general substrate transporter"/>
    <property type="match status" value="1"/>
</dbReference>
<name>A0AA97FCF9_9EURY</name>
<feature type="transmembrane region" description="Helical" evidence="6">
    <location>
        <begin position="7"/>
        <end position="28"/>
    </location>
</feature>
<dbReference type="InterPro" id="IPR011701">
    <property type="entry name" value="MFS"/>
</dbReference>
<dbReference type="InterPro" id="IPR036259">
    <property type="entry name" value="MFS_trans_sf"/>
</dbReference>
<feature type="transmembrane region" description="Helical" evidence="6">
    <location>
        <begin position="304"/>
        <end position="330"/>
    </location>
</feature>
<feature type="transmembrane region" description="Helical" evidence="6">
    <location>
        <begin position="218"/>
        <end position="238"/>
    </location>
</feature>
<dbReference type="Gene3D" id="1.20.1250.20">
    <property type="entry name" value="MFS general substrate transporter like domains"/>
    <property type="match status" value="1"/>
</dbReference>
<evidence type="ECO:0000313" key="8">
    <source>
        <dbReference type="EMBL" id="WOF15962.1"/>
    </source>
</evidence>
<feature type="transmembrane region" description="Helical" evidence="6">
    <location>
        <begin position="192"/>
        <end position="212"/>
    </location>
</feature>
<evidence type="ECO:0000313" key="9">
    <source>
        <dbReference type="Proteomes" id="UP001301797"/>
    </source>
</evidence>
<gene>
    <name evidence="8" type="ORF">F1737_04225</name>
</gene>
<feature type="transmembrane region" description="Helical" evidence="6">
    <location>
        <begin position="153"/>
        <end position="171"/>
    </location>
</feature>
<feature type="transmembrane region" description="Helical" evidence="6">
    <location>
        <begin position="34"/>
        <end position="54"/>
    </location>
</feature>
<evidence type="ECO:0000256" key="2">
    <source>
        <dbReference type="ARBA" id="ARBA00022475"/>
    </source>
</evidence>
<feature type="transmembrane region" description="Helical" evidence="6">
    <location>
        <begin position="124"/>
        <end position="147"/>
    </location>
</feature>
<keyword evidence="9" id="KW-1185">Reference proteome</keyword>
<dbReference type="PROSITE" id="PS50850">
    <property type="entry name" value="MFS"/>
    <property type="match status" value="1"/>
</dbReference>
<dbReference type="RefSeq" id="WP_317137529.1">
    <property type="nucleotide sequence ID" value="NZ_CP043875.1"/>
</dbReference>
<feature type="domain" description="Major facilitator superfamily (MFS) profile" evidence="7">
    <location>
        <begin position="1"/>
        <end position="365"/>
    </location>
</feature>
<sequence length="365" mass="39466">MKTKISILLGVFAVMALSNTIVPVLPFFADESPAIQGAIFSAYFMGAFLTVLPAGIFSDRIGKIPLIRVGLVLTVISGIVMYIFPEVYLVVFSRLIEGIAAGLFVACAMSWVNEQADHRKLSGYFFACLNLGLVIGLVAAGLLSSPFGETSGILFFTLISAIPMLTSLVAYEKFEKSYRKADLKVVVLDYKWLYLSVIILVGATGVVTSLYPEFTDNSPLLLSIQLGTMNVATIFASLIAPRFEISPIPALKKSAIVMAFLVLLSYYIPEIHFMGVFLVFAMIGAIAGFIMISQMDYLAQTGYLQGTVMGVYSAAAYAGMTFLPLFAGIIAEESGYLPAFFVVAVLSFSVAFTITRCNICKLENA</sequence>
<dbReference type="GO" id="GO:0022857">
    <property type="term" value="F:transmembrane transporter activity"/>
    <property type="evidence" value="ECO:0007669"/>
    <property type="project" value="InterPro"/>
</dbReference>
<evidence type="ECO:0000256" key="6">
    <source>
        <dbReference type="SAM" id="Phobius"/>
    </source>
</evidence>
<dbReference type="Proteomes" id="UP001301797">
    <property type="component" value="Chromosome"/>
</dbReference>
<evidence type="ECO:0000256" key="4">
    <source>
        <dbReference type="ARBA" id="ARBA00022989"/>
    </source>
</evidence>
<keyword evidence="5 6" id="KW-0472">Membrane</keyword>
<keyword evidence="2" id="KW-1003">Cell membrane</keyword>
<keyword evidence="4 6" id="KW-1133">Transmembrane helix</keyword>
<keyword evidence="3 6" id="KW-0812">Transmembrane</keyword>
<feature type="transmembrane region" description="Helical" evidence="6">
    <location>
        <begin position="91"/>
        <end position="112"/>
    </location>
</feature>
<dbReference type="PANTHER" id="PTHR43124:SF9">
    <property type="entry name" value="SUGAR TRANSPORT FAMILY PROTEIN"/>
    <property type="match status" value="1"/>
</dbReference>
<dbReference type="PANTHER" id="PTHR43124">
    <property type="entry name" value="PURINE EFFLUX PUMP PBUE"/>
    <property type="match status" value="1"/>
</dbReference>
<dbReference type="InterPro" id="IPR050189">
    <property type="entry name" value="MFS_Efflux_Transporters"/>
</dbReference>
<evidence type="ECO:0000259" key="7">
    <source>
        <dbReference type="PROSITE" id="PS50850"/>
    </source>
</evidence>
<organism evidence="8 9">
    <name type="scientific">Methanochimaera problematica</name>
    <dbReference type="NCBI Taxonomy" id="2609417"/>
    <lineage>
        <taxon>Archaea</taxon>
        <taxon>Methanobacteriati</taxon>
        <taxon>Methanobacteriota</taxon>
        <taxon>Stenosarchaea group</taxon>
        <taxon>Methanomicrobia</taxon>
        <taxon>Methanomicrobiales</taxon>
        <taxon>Methanomicrobiaceae</taxon>
        <taxon>Methanochimaera</taxon>
    </lineage>
</organism>
<dbReference type="EMBL" id="CP043875">
    <property type="protein sequence ID" value="WOF15962.1"/>
    <property type="molecule type" value="Genomic_DNA"/>
</dbReference>
<dbReference type="Pfam" id="PF07690">
    <property type="entry name" value="MFS_1"/>
    <property type="match status" value="1"/>
</dbReference>
<dbReference type="KEGG" id="mefw:F1737_04225"/>
<protein>
    <submittedName>
        <fullName evidence="8">MFS transporter</fullName>
    </submittedName>
</protein>
<reference evidence="8 9" key="1">
    <citation type="submission" date="2019-09" db="EMBL/GenBank/DDBJ databases">
        <title>The complete genome of Methanoplanus sp. FWC-SCC4.</title>
        <authorList>
            <person name="Chen S.-C."/>
            <person name="Zhou Y.-Z."/>
            <person name="Lai M.-C."/>
        </authorList>
    </citation>
    <scope>NUCLEOTIDE SEQUENCE [LARGE SCALE GENOMIC DNA]</scope>
    <source>
        <strain evidence="8 9">FWC-SCC4</strain>
    </source>
</reference>
<dbReference type="GO" id="GO:0005886">
    <property type="term" value="C:plasma membrane"/>
    <property type="evidence" value="ECO:0007669"/>
    <property type="project" value="UniProtKB-SubCell"/>
</dbReference>
<comment type="subcellular location">
    <subcellularLocation>
        <location evidence="1">Cell membrane</location>
        <topology evidence="1">Multi-pass membrane protein</topology>
    </subcellularLocation>
</comment>
<evidence type="ECO:0000256" key="5">
    <source>
        <dbReference type="ARBA" id="ARBA00023136"/>
    </source>
</evidence>
<accession>A0AA97FCF9</accession>
<feature type="transmembrane region" description="Helical" evidence="6">
    <location>
        <begin position="250"/>
        <end position="268"/>
    </location>
</feature>
<evidence type="ECO:0000256" key="3">
    <source>
        <dbReference type="ARBA" id="ARBA00022692"/>
    </source>
</evidence>
<feature type="transmembrane region" description="Helical" evidence="6">
    <location>
        <begin position="274"/>
        <end position="292"/>
    </location>
</feature>